<gene>
    <name evidence="1" type="ORF">GLRG_07347</name>
</gene>
<dbReference type="RefSeq" id="XP_008096223.1">
    <property type="nucleotide sequence ID" value="XM_008098032.1"/>
</dbReference>
<dbReference type="EMBL" id="GG697360">
    <property type="protein sequence ID" value="EFQ32203.1"/>
    <property type="molecule type" value="Genomic_DNA"/>
</dbReference>
<reference evidence="2" key="1">
    <citation type="journal article" date="2012" name="Nat. Genet.">
        <title>Lifestyle transitions in plant pathogenic Colletotrichum fungi deciphered by genome and transcriptome analyses.</title>
        <authorList>
            <person name="O'Connell R.J."/>
            <person name="Thon M.R."/>
            <person name="Hacquard S."/>
            <person name="Amyotte S.G."/>
            <person name="Kleemann J."/>
            <person name="Torres M.F."/>
            <person name="Damm U."/>
            <person name="Buiate E.A."/>
            <person name="Epstein L."/>
            <person name="Alkan N."/>
            <person name="Altmueller J."/>
            <person name="Alvarado-Balderrama L."/>
            <person name="Bauser C.A."/>
            <person name="Becker C."/>
            <person name="Birren B.W."/>
            <person name="Chen Z."/>
            <person name="Choi J."/>
            <person name="Crouch J.A."/>
            <person name="Duvick J.P."/>
            <person name="Farman M.A."/>
            <person name="Gan P."/>
            <person name="Heiman D."/>
            <person name="Henrissat B."/>
            <person name="Howard R.J."/>
            <person name="Kabbage M."/>
            <person name="Koch C."/>
            <person name="Kracher B."/>
            <person name="Kubo Y."/>
            <person name="Law A.D."/>
            <person name="Lebrun M.-H."/>
            <person name="Lee Y.-H."/>
            <person name="Miyara I."/>
            <person name="Moore N."/>
            <person name="Neumann U."/>
            <person name="Nordstroem K."/>
            <person name="Panaccione D.G."/>
            <person name="Panstruga R."/>
            <person name="Place M."/>
            <person name="Proctor R.H."/>
            <person name="Prusky D."/>
            <person name="Rech G."/>
            <person name="Reinhardt R."/>
            <person name="Rollins J.A."/>
            <person name="Rounsley S."/>
            <person name="Schardl C.L."/>
            <person name="Schwartz D.C."/>
            <person name="Shenoy N."/>
            <person name="Shirasu K."/>
            <person name="Sikhakolli U.R."/>
            <person name="Stueber K."/>
            <person name="Sukno S.A."/>
            <person name="Sweigard J.A."/>
            <person name="Takano Y."/>
            <person name="Takahara H."/>
            <person name="Trail F."/>
            <person name="van der Does H.C."/>
            <person name="Voll L.M."/>
            <person name="Will I."/>
            <person name="Young S."/>
            <person name="Zeng Q."/>
            <person name="Zhang J."/>
            <person name="Zhou S."/>
            <person name="Dickman M.B."/>
            <person name="Schulze-Lefert P."/>
            <person name="Ver Loren van Themaat E."/>
            <person name="Ma L.-J."/>
            <person name="Vaillancourt L.J."/>
        </authorList>
    </citation>
    <scope>NUCLEOTIDE SEQUENCE [LARGE SCALE GENOMIC DNA]</scope>
    <source>
        <strain evidence="2">M1.001 / M2 / FGSC 10212</strain>
    </source>
</reference>
<dbReference type="Proteomes" id="UP000008782">
    <property type="component" value="Unassembled WGS sequence"/>
</dbReference>
<dbReference type="AlphaFoldDB" id="E3QMW5"/>
<feature type="non-terminal residue" evidence="1">
    <location>
        <position position="1"/>
    </location>
</feature>
<proteinExistence type="predicted"/>
<dbReference type="GeneID" id="24412712"/>
<keyword evidence="2" id="KW-1185">Reference proteome</keyword>
<sequence>HPSRESQKKVFSLFFFIYHSQLDVEKHTCVRQYQRPLSERAFHFYFRKWIWNSNGLLTTTTIITTHPHTYTYRPASTQISLAANPGRLLLVFPPLSASGLFRFPYSFALTWSGKVSASRPSLISFAFWSTPSRKHLDHSASFHKNKRVEGGRHPVTETKVSSLGLATAQNPNSQVIGYFFFSLLLLTASTPLGRCPSLLLGAWQR</sequence>
<name>E3QMW5_COLGM</name>
<accession>E3QMW5</accession>
<protein>
    <submittedName>
        <fullName evidence="1">Uncharacterized protein</fullName>
    </submittedName>
</protein>
<evidence type="ECO:0000313" key="1">
    <source>
        <dbReference type="EMBL" id="EFQ32203.1"/>
    </source>
</evidence>
<evidence type="ECO:0000313" key="2">
    <source>
        <dbReference type="Proteomes" id="UP000008782"/>
    </source>
</evidence>
<organism evidence="2">
    <name type="scientific">Colletotrichum graminicola (strain M1.001 / M2 / FGSC 10212)</name>
    <name type="common">Maize anthracnose fungus</name>
    <name type="synonym">Glomerella graminicola</name>
    <dbReference type="NCBI Taxonomy" id="645133"/>
    <lineage>
        <taxon>Eukaryota</taxon>
        <taxon>Fungi</taxon>
        <taxon>Dikarya</taxon>
        <taxon>Ascomycota</taxon>
        <taxon>Pezizomycotina</taxon>
        <taxon>Sordariomycetes</taxon>
        <taxon>Hypocreomycetidae</taxon>
        <taxon>Glomerellales</taxon>
        <taxon>Glomerellaceae</taxon>
        <taxon>Colletotrichum</taxon>
        <taxon>Colletotrichum graminicola species complex</taxon>
    </lineage>
</organism>
<dbReference type="HOGENOM" id="CLU_1340334_0_0_1"/>
<dbReference type="VEuPathDB" id="FungiDB:GLRG_07347"/>